<reference evidence="2" key="1">
    <citation type="submission" date="2018-06" db="EMBL/GenBank/DDBJ databases">
        <authorList>
            <person name="Zhirakovskaya E."/>
        </authorList>
    </citation>
    <scope>NUCLEOTIDE SEQUENCE</scope>
</reference>
<feature type="transmembrane region" description="Helical" evidence="1">
    <location>
        <begin position="177"/>
        <end position="196"/>
    </location>
</feature>
<keyword evidence="1" id="KW-0812">Transmembrane</keyword>
<name>A0A3B1DJX0_9ZZZZ</name>
<protein>
    <submittedName>
        <fullName evidence="2">Uncharacterized protein</fullName>
    </submittedName>
</protein>
<feature type="transmembrane region" description="Helical" evidence="1">
    <location>
        <begin position="125"/>
        <end position="143"/>
    </location>
</feature>
<sequence length="244" mass="25936">MSNANTESVTCAVCGQSCEGTPHAKDTKGRIICRPCIDKRKAQRAATDTGGASVMADLLSKSKMANAVPCPGCKSYMPEGTTVCTHCGYNTETGKAVSTRVFDAPKQKKAKSGGEGMSFDFDPMMGVWAMALVYAGLAFGVFANPDLLMVLGGIVGLAGLVVYVWLVITAFLDSKPIWGILMLIPLVNILSVYYVFFVTDRNVIKTHYVMVICANILVILLGTSFGPEGETAFAPATLLTQLIA</sequence>
<organism evidence="2">
    <name type="scientific">hydrothermal vent metagenome</name>
    <dbReference type="NCBI Taxonomy" id="652676"/>
    <lineage>
        <taxon>unclassified sequences</taxon>
        <taxon>metagenomes</taxon>
        <taxon>ecological metagenomes</taxon>
    </lineage>
</organism>
<proteinExistence type="predicted"/>
<accession>A0A3B1DJX0</accession>
<feature type="transmembrane region" description="Helical" evidence="1">
    <location>
        <begin position="150"/>
        <end position="171"/>
    </location>
</feature>
<dbReference type="EMBL" id="UOGK01000100">
    <property type="protein sequence ID" value="VAX37073.1"/>
    <property type="molecule type" value="Genomic_DNA"/>
</dbReference>
<keyword evidence="1" id="KW-1133">Transmembrane helix</keyword>
<keyword evidence="1" id="KW-0472">Membrane</keyword>
<dbReference type="AlphaFoldDB" id="A0A3B1DJX0"/>
<evidence type="ECO:0000256" key="1">
    <source>
        <dbReference type="SAM" id="Phobius"/>
    </source>
</evidence>
<gene>
    <name evidence="2" type="ORF">MNBD_PLANCTO03-115</name>
</gene>
<evidence type="ECO:0000313" key="2">
    <source>
        <dbReference type="EMBL" id="VAX37073.1"/>
    </source>
</evidence>
<feature type="transmembrane region" description="Helical" evidence="1">
    <location>
        <begin position="208"/>
        <end position="226"/>
    </location>
</feature>